<dbReference type="NCBIfam" id="TIGR00976">
    <property type="entry name" value="CocE_NonD"/>
    <property type="match status" value="1"/>
</dbReference>
<reference evidence="4" key="1">
    <citation type="journal article" date="2019" name="Int. J. Syst. Evol. Microbiol.">
        <title>The Global Catalogue of Microorganisms (GCM) 10K type strain sequencing project: providing services to taxonomists for standard genome sequencing and annotation.</title>
        <authorList>
            <consortium name="The Broad Institute Genomics Platform"/>
            <consortium name="The Broad Institute Genome Sequencing Center for Infectious Disease"/>
            <person name="Wu L."/>
            <person name="Ma J."/>
        </authorList>
    </citation>
    <scope>NUCLEOTIDE SEQUENCE [LARGE SCALE GENOMIC DNA]</scope>
    <source>
        <strain evidence="4">JCM 18123</strain>
    </source>
</reference>
<feature type="domain" description="Xaa-Pro dipeptidyl-peptidase C-terminal" evidence="2">
    <location>
        <begin position="313"/>
        <end position="550"/>
    </location>
</feature>
<dbReference type="SUPFAM" id="SSF53474">
    <property type="entry name" value="alpha/beta-Hydrolases"/>
    <property type="match status" value="1"/>
</dbReference>
<comment type="caution">
    <text evidence="3">The sequence shown here is derived from an EMBL/GenBank/DDBJ whole genome shotgun (WGS) entry which is preliminary data.</text>
</comment>
<dbReference type="Gene3D" id="1.10.3020.10">
    <property type="entry name" value="alpha-amino acid ester hydrolase ( Helical cap domain)"/>
    <property type="match status" value="1"/>
</dbReference>
<dbReference type="InterPro" id="IPR000383">
    <property type="entry name" value="Xaa-Pro-like_dom"/>
</dbReference>
<sequence length="556" mass="59970">MPWSDRGAGWKAGLPPVRCPRILVRRGLAIPLPGGGRLLADRYHPADDERAPLVLMRTPYGRRSGAWTARLIAKRGYQVLIVATAGTGGSSGRFRGWLLDPGEPGAVMDWLRTRPWFCGAMATWGASFLGYTQWQMGAEAIGEWRAALIQDAPPEVYSTFLYRGGVLALGDWLRWVQQMSSLGRAGGDPSLLRGAAALLPALLRGRRAYAHLPVSEADRVLAGHRIDVFQEWLAHRRPGALWQAMDHTANAERLPPLVHLAGGWYDPFLPGVLEGYAALRSGESGARRSVRLLIGPWTHGWGLFTRTYMSEAFAVLEHALRGGRAPAEGVRVWVGGGAGRWRDLDAWPPPERTPTPLFLHPGGRLGRRRPGACAPTPLRYDPADPTPSVGGPVLFGGGAKDSRTLLGRADVAAFAGPELEEAVEAAGPVSAQVDVCSELEHCDVFVRLCDVDPQGRWVHVCDGIVRLEPGGRGGEEAGSAGGAGRVYRARVRMWPAAHLFARGHRVGVLVTGGAHPRYERNLGTGDQSGTAMRTNDLRILHDGAHPSAVELPLSTA</sequence>
<protein>
    <submittedName>
        <fullName evidence="3">CocE/NonD family hydrolase</fullName>
    </submittedName>
</protein>
<gene>
    <name evidence="3" type="ORF">GCM10023224_16990</name>
</gene>
<dbReference type="InterPro" id="IPR029058">
    <property type="entry name" value="AB_hydrolase_fold"/>
</dbReference>
<organism evidence="3 4">
    <name type="scientific">Streptomonospora halophila</name>
    <dbReference type="NCBI Taxonomy" id="427369"/>
    <lineage>
        <taxon>Bacteria</taxon>
        <taxon>Bacillati</taxon>
        <taxon>Actinomycetota</taxon>
        <taxon>Actinomycetes</taxon>
        <taxon>Streptosporangiales</taxon>
        <taxon>Nocardiopsidaceae</taxon>
        <taxon>Streptomonospora</taxon>
    </lineage>
</organism>
<keyword evidence="4" id="KW-1185">Reference proteome</keyword>
<dbReference type="Pfam" id="PF02129">
    <property type="entry name" value="Peptidase_S15"/>
    <property type="match status" value="1"/>
</dbReference>
<dbReference type="EMBL" id="BAABIK010000007">
    <property type="protein sequence ID" value="GAA4936710.1"/>
    <property type="molecule type" value="Genomic_DNA"/>
</dbReference>
<dbReference type="Pfam" id="PF08530">
    <property type="entry name" value="PepX_C"/>
    <property type="match status" value="1"/>
</dbReference>
<dbReference type="GO" id="GO:0016787">
    <property type="term" value="F:hydrolase activity"/>
    <property type="evidence" value="ECO:0007669"/>
    <property type="project" value="UniProtKB-KW"/>
</dbReference>
<evidence type="ECO:0000313" key="4">
    <source>
        <dbReference type="Proteomes" id="UP001499993"/>
    </source>
</evidence>
<name>A0ABP9GBX4_9ACTN</name>
<dbReference type="InterPro" id="IPR013736">
    <property type="entry name" value="Xaa-Pro_dipept_C"/>
</dbReference>
<dbReference type="InterPro" id="IPR005674">
    <property type="entry name" value="CocE/Ser_esterase"/>
</dbReference>
<keyword evidence="1 3" id="KW-0378">Hydrolase</keyword>
<dbReference type="RefSeq" id="WP_345556144.1">
    <property type="nucleotide sequence ID" value="NZ_BAABIK010000007.1"/>
</dbReference>
<dbReference type="SUPFAM" id="SSF49785">
    <property type="entry name" value="Galactose-binding domain-like"/>
    <property type="match status" value="1"/>
</dbReference>
<accession>A0ABP9GBX4</accession>
<dbReference type="Gene3D" id="2.60.120.260">
    <property type="entry name" value="Galactose-binding domain-like"/>
    <property type="match status" value="1"/>
</dbReference>
<evidence type="ECO:0000259" key="2">
    <source>
        <dbReference type="SMART" id="SM00939"/>
    </source>
</evidence>
<dbReference type="SMART" id="SM00939">
    <property type="entry name" value="PepX_C"/>
    <property type="match status" value="1"/>
</dbReference>
<dbReference type="InterPro" id="IPR008979">
    <property type="entry name" value="Galactose-bd-like_sf"/>
</dbReference>
<proteinExistence type="predicted"/>
<evidence type="ECO:0000313" key="3">
    <source>
        <dbReference type="EMBL" id="GAA4936710.1"/>
    </source>
</evidence>
<dbReference type="Proteomes" id="UP001499993">
    <property type="component" value="Unassembled WGS sequence"/>
</dbReference>
<evidence type="ECO:0000256" key="1">
    <source>
        <dbReference type="ARBA" id="ARBA00022801"/>
    </source>
</evidence>
<dbReference type="Gene3D" id="3.40.50.1820">
    <property type="entry name" value="alpha/beta hydrolase"/>
    <property type="match status" value="1"/>
</dbReference>